<comment type="subcellular location">
    <subcellularLocation>
        <location evidence="1 9">Cell membrane</location>
        <topology evidence="1 9">Multi-pass membrane protein</topology>
    </subcellularLocation>
</comment>
<organism evidence="11 12">
    <name type="scientific">Ahrensia kielensis</name>
    <dbReference type="NCBI Taxonomy" id="76980"/>
    <lineage>
        <taxon>Bacteria</taxon>
        <taxon>Pseudomonadati</taxon>
        <taxon>Pseudomonadota</taxon>
        <taxon>Alphaproteobacteria</taxon>
        <taxon>Hyphomicrobiales</taxon>
        <taxon>Ahrensiaceae</taxon>
        <taxon>Ahrensia</taxon>
    </lineage>
</organism>
<evidence type="ECO:0000256" key="3">
    <source>
        <dbReference type="ARBA" id="ARBA00022475"/>
    </source>
</evidence>
<comment type="caution">
    <text evidence="11">The sequence shown here is derived from an EMBL/GenBank/DDBJ whole genome shotgun (WGS) entry which is preliminary data.</text>
</comment>
<evidence type="ECO:0000256" key="4">
    <source>
        <dbReference type="ARBA" id="ARBA00022692"/>
    </source>
</evidence>
<sequence>MAWIYLVLAGLFEIVWAFFMKKSEGFTLLVPSTITIITMIASFALLSIAMRSLPLGTAYTVWTGIGAVGAFIVGIVLLGESVTPMRLTAGALILAGIILMKISSSST</sequence>
<dbReference type="SUPFAM" id="SSF103481">
    <property type="entry name" value="Multidrug resistance efflux transporter EmrE"/>
    <property type="match status" value="1"/>
</dbReference>
<keyword evidence="4 9" id="KW-0812">Transmembrane</keyword>
<keyword evidence="12" id="KW-1185">Reference proteome</keyword>
<keyword evidence="3" id="KW-1003">Cell membrane</keyword>
<dbReference type="EMBL" id="JBBMQO010000002">
    <property type="protein sequence ID" value="MEM5500896.1"/>
    <property type="molecule type" value="Genomic_DNA"/>
</dbReference>
<evidence type="ECO:0000256" key="2">
    <source>
        <dbReference type="ARBA" id="ARBA00022448"/>
    </source>
</evidence>
<keyword evidence="2" id="KW-0813">Transport</keyword>
<feature type="transmembrane region" description="Helical" evidence="10">
    <location>
        <begin position="58"/>
        <end position="79"/>
    </location>
</feature>
<evidence type="ECO:0000256" key="5">
    <source>
        <dbReference type="ARBA" id="ARBA00022989"/>
    </source>
</evidence>
<evidence type="ECO:0000256" key="10">
    <source>
        <dbReference type="SAM" id="Phobius"/>
    </source>
</evidence>
<evidence type="ECO:0000313" key="11">
    <source>
        <dbReference type="EMBL" id="MEM5500896.1"/>
    </source>
</evidence>
<dbReference type="InterPro" id="IPR000390">
    <property type="entry name" value="Small_drug/metabolite_transptr"/>
</dbReference>
<dbReference type="PANTHER" id="PTHR30561:SF0">
    <property type="entry name" value="GUANIDINIUM EXPORTER"/>
    <property type="match status" value="1"/>
</dbReference>
<evidence type="ECO:0000313" key="12">
    <source>
        <dbReference type="Proteomes" id="UP001477870"/>
    </source>
</evidence>
<dbReference type="Pfam" id="PF00893">
    <property type="entry name" value="Multi_Drug_Res"/>
    <property type="match status" value="1"/>
</dbReference>
<evidence type="ECO:0000256" key="6">
    <source>
        <dbReference type="ARBA" id="ARBA00023136"/>
    </source>
</evidence>
<feature type="transmembrane region" description="Helical" evidence="10">
    <location>
        <begin position="27"/>
        <end position="46"/>
    </location>
</feature>
<dbReference type="InterPro" id="IPR045324">
    <property type="entry name" value="Small_multidrug_res"/>
</dbReference>
<comment type="similarity">
    <text evidence="7">Belongs to the drug/metabolite transporter (DMT) superfamily. Small multidrug resistance (SMR) (TC 2.A.7.1) family. Gdx/SugE subfamily.</text>
</comment>
<dbReference type="NCBIfam" id="NF008512">
    <property type="entry name" value="PRK11431.1"/>
    <property type="match status" value="1"/>
</dbReference>
<dbReference type="Proteomes" id="UP001477870">
    <property type="component" value="Unassembled WGS sequence"/>
</dbReference>
<accession>A0ABU9T442</accession>
<reference evidence="11 12" key="1">
    <citation type="submission" date="2024-03" db="EMBL/GenBank/DDBJ databases">
        <title>Community enrichment and isolation of bacterial strains for fucoidan degradation.</title>
        <authorList>
            <person name="Sichert A."/>
        </authorList>
    </citation>
    <scope>NUCLEOTIDE SEQUENCE [LARGE SCALE GENOMIC DNA]</scope>
    <source>
        <strain evidence="11 12">AS62</strain>
    </source>
</reference>
<dbReference type="InterPro" id="IPR037185">
    <property type="entry name" value="EmrE-like"/>
</dbReference>
<protein>
    <recommendedName>
        <fullName evidence="8">Guanidinium exporter</fullName>
    </recommendedName>
</protein>
<dbReference type="PANTHER" id="PTHR30561">
    <property type="entry name" value="SMR FAMILY PROTON-DEPENDENT DRUG EFFLUX TRANSPORTER SUGE"/>
    <property type="match status" value="1"/>
</dbReference>
<name>A0ABU9T442_9HYPH</name>
<evidence type="ECO:0000256" key="8">
    <source>
        <dbReference type="ARBA" id="ARBA00039168"/>
    </source>
</evidence>
<feature type="transmembrane region" description="Helical" evidence="10">
    <location>
        <begin position="85"/>
        <end position="102"/>
    </location>
</feature>
<dbReference type="RefSeq" id="WP_342847269.1">
    <property type="nucleotide sequence ID" value="NZ_JBBMQO010000002.1"/>
</dbReference>
<dbReference type="Gene3D" id="1.10.3730.20">
    <property type="match status" value="1"/>
</dbReference>
<evidence type="ECO:0000256" key="1">
    <source>
        <dbReference type="ARBA" id="ARBA00004651"/>
    </source>
</evidence>
<evidence type="ECO:0000256" key="7">
    <source>
        <dbReference type="ARBA" id="ARBA00038151"/>
    </source>
</evidence>
<proteinExistence type="inferred from homology"/>
<gene>
    <name evidence="11" type="primary">sugE</name>
    <name evidence="11" type="ORF">WNY59_04775</name>
</gene>
<keyword evidence="5 10" id="KW-1133">Transmembrane helix</keyword>
<evidence type="ECO:0000256" key="9">
    <source>
        <dbReference type="RuleBase" id="RU003942"/>
    </source>
</evidence>
<keyword evidence="6 10" id="KW-0472">Membrane</keyword>